<sequence length="139" mass="15640">MSDARAIHEYVLRVFYEDTDMAGIVYYANYLKFIERARSTMVREADVDQRALAQSGLIFAVRKVVADYHASAQLDDQLIVKTQLLQMSGAKMIFSQNVFRMDELLFSAEITVACVKSSGAPTRIPSDIRAKLQQFAAHA</sequence>
<dbReference type="PANTHER" id="PTHR31793">
    <property type="entry name" value="4-HYDROXYBENZOYL-COA THIOESTERASE FAMILY MEMBER"/>
    <property type="match status" value="1"/>
</dbReference>
<dbReference type="CDD" id="cd00586">
    <property type="entry name" value="4HBT"/>
    <property type="match status" value="1"/>
</dbReference>
<gene>
    <name evidence="3" type="ORF">GCM10007939_00600</name>
</gene>
<organism evidence="3 4">
    <name type="scientific">Amylibacter marinus</name>
    <dbReference type="NCBI Taxonomy" id="1475483"/>
    <lineage>
        <taxon>Bacteria</taxon>
        <taxon>Pseudomonadati</taxon>
        <taxon>Pseudomonadota</taxon>
        <taxon>Alphaproteobacteria</taxon>
        <taxon>Rhodobacterales</taxon>
        <taxon>Paracoccaceae</taxon>
        <taxon>Amylibacter</taxon>
    </lineage>
</organism>
<dbReference type="Pfam" id="PF13279">
    <property type="entry name" value="4HBT_2"/>
    <property type="match status" value="1"/>
</dbReference>
<dbReference type="EMBL" id="BSNN01000001">
    <property type="protein sequence ID" value="GLQ33777.1"/>
    <property type="molecule type" value="Genomic_DNA"/>
</dbReference>
<dbReference type="RefSeq" id="WP_284375005.1">
    <property type="nucleotide sequence ID" value="NZ_BSNN01000001.1"/>
</dbReference>
<dbReference type="SUPFAM" id="SSF54637">
    <property type="entry name" value="Thioesterase/thiol ester dehydrase-isomerase"/>
    <property type="match status" value="1"/>
</dbReference>
<keyword evidence="4" id="KW-1185">Reference proteome</keyword>
<dbReference type="InterPro" id="IPR029069">
    <property type="entry name" value="HotDog_dom_sf"/>
</dbReference>
<dbReference type="Gene3D" id="3.10.129.10">
    <property type="entry name" value="Hotdog Thioesterase"/>
    <property type="match status" value="1"/>
</dbReference>
<evidence type="ECO:0000313" key="4">
    <source>
        <dbReference type="Proteomes" id="UP001156694"/>
    </source>
</evidence>
<dbReference type="NCBIfam" id="TIGR00051">
    <property type="entry name" value="YbgC/FadM family acyl-CoA thioesterase"/>
    <property type="match status" value="1"/>
</dbReference>
<reference evidence="4" key="1">
    <citation type="journal article" date="2019" name="Int. J. Syst. Evol. Microbiol.">
        <title>The Global Catalogue of Microorganisms (GCM) 10K type strain sequencing project: providing services to taxonomists for standard genome sequencing and annotation.</title>
        <authorList>
            <consortium name="The Broad Institute Genomics Platform"/>
            <consortium name="The Broad Institute Genome Sequencing Center for Infectious Disease"/>
            <person name="Wu L."/>
            <person name="Ma J."/>
        </authorList>
    </citation>
    <scope>NUCLEOTIDE SEQUENCE [LARGE SCALE GENOMIC DNA]</scope>
    <source>
        <strain evidence="4">NBRC 110140</strain>
    </source>
</reference>
<dbReference type="PIRSF" id="PIRSF003230">
    <property type="entry name" value="YbgC"/>
    <property type="match status" value="1"/>
</dbReference>
<dbReference type="InterPro" id="IPR006684">
    <property type="entry name" value="YbgC/YbaW"/>
</dbReference>
<dbReference type="NCBIfam" id="TIGR02799">
    <property type="entry name" value="thio_ybgC"/>
    <property type="match status" value="1"/>
</dbReference>
<proteinExistence type="inferred from homology"/>
<comment type="caution">
    <text evidence="3">The sequence shown here is derived from an EMBL/GenBank/DDBJ whole genome shotgun (WGS) entry which is preliminary data.</text>
</comment>
<comment type="similarity">
    <text evidence="1">Belongs to the 4-hydroxybenzoyl-CoA thioesterase family.</text>
</comment>
<evidence type="ECO:0000256" key="2">
    <source>
        <dbReference type="ARBA" id="ARBA00022801"/>
    </source>
</evidence>
<name>A0ABQ5VQU7_9RHOB</name>
<dbReference type="Proteomes" id="UP001156694">
    <property type="component" value="Unassembled WGS sequence"/>
</dbReference>
<evidence type="ECO:0000256" key="1">
    <source>
        <dbReference type="ARBA" id="ARBA00005953"/>
    </source>
</evidence>
<dbReference type="PANTHER" id="PTHR31793:SF37">
    <property type="entry name" value="ACYL-COA THIOESTER HYDROLASE YBGC"/>
    <property type="match status" value="1"/>
</dbReference>
<accession>A0ABQ5VQU7</accession>
<keyword evidence="2" id="KW-0378">Hydrolase</keyword>
<evidence type="ECO:0000313" key="3">
    <source>
        <dbReference type="EMBL" id="GLQ33777.1"/>
    </source>
</evidence>
<dbReference type="InterPro" id="IPR014166">
    <property type="entry name" value="Tol-Pal_acyl-CoA_thioesterase"/>
</dbReference>
<dbReference type="InterPro" id="IPR050563">
    <property type="entry name" value="4-hydroxybenzoyl-CoA_TE"/>
</dbReference>
<protein>
    <submittedName>
        <fullName evidence="3">Tol-pal system-associated acyl-CoA thioesterase</fullName>
    </submittedName>
</protein>